<sequence length="257" mass="28199">SADMRYADPSFLVEGYGTVKAYQGYAHIHDPHAPRFKVNDLGTKLERVFPYTTTPTTIGDAVNVSEDYIMAPFEISVIFLKDVYQALVPPSNPTKLAKAYSFDPADNMGEFHWVNIQDRCENILREKGFFFSRFRIAPEPLQNSNDAVIILHQRCTQLDLSYCVTAGTCDETEIIACAQADEDEAVGDSTVYDVELAANIDCHPGQEVVVTFAGTAQLDAIIVADNCAPTYRIAFAAGVAGGHCTHDSGIATIQCDW</sequence>
<proteinExistence type="predicted"/>
<feature type="non-terminal residue" evidence="1">
    <location>
        <position position="1"/>
    </location>
</feature>
<protein>
    <submittedName>
        <fullName evidence="1">Uncharacterized protein</fullName>
    </submittedName>
</protein>
<accession>X0WFH4</accession>
<dbReference type="AlphaFoldDB" id="X0WFH4"/>
<name>X0WFH4_9ZZZZ</name>
<gene>
    <name evidence="1" type="ORF">S01H1_55189</name>
</gene>
<dbReference type="EMBL" id="BARS01035855">
    <property type="protein sequence ID" value="GAG23278.1"/>
    <property type="molecule type" value="Genomic_DNA"/>
</dbReference>
<evidence type="ECO:0000313" key="1">
    <source>
        <dbReference type="EMBL" id="GAG23278.1"/>
    </source>
</evidence>
<reference evidence="1" key="1">
    <citation type="journal article" date="2014" name="Front. Microbiol.">
        <title>High frequency of phylogenetically diverse reductive dehalogenase-homologous genes in deep subseafloor sedimentary metagenomes.</title>
        <authorList>
            <person name="Kawai M."/>
            <person name="Futagami T."/>
            <person name="Toyoda A."/>
            <person name="Takaki Y."/>
            <person name="Nishi S."/>
            <person name="Hori S."/>
            <person name="Arai W."/>
            <person name="Tsubouchi T."/>
            <person name="Morono Y."/>
            <person name="Uchiyama I."/>
            <person name="Ito T."/>
            <person name="Fujiyama A."/>
            <person name="Inagaki F."/>
            <person name="Takami H."/>
        </authorList>
    </citation>
    <scope>NUCLEOTIDE SEQUENCE</scope>
    <source>
        <strain evidence="1">Expedition CK06-06</strain>
    </source>
</reference>
<feature type="non-terminal residue" evidence="1">
    <location>
        <position position="257"/>
    </location>
</feature>
<organism evidence="1">
    <name type="scientific">marine sediment metagenome</name>
    <dbReference type="NCBI Taxonomy" id="412755"/>
    <lineage>
        <taxon>unclassified sequences</taxon>
        <taxon>metagenomes</taxon>
        <taxon>ecological metagenomes</taxon>
    </lineage>
</organism>
<comment type="caution">
    <text evidence="1">The sequence shown here is derived from an EMBL/GenBank/DDBJ whole genome shotgun (WGS) entry which is preliminary data.</text>
</comment>